<dbReference type="GO" id="GO:0022857">
    <property type="term" value="F:transmembrane transporter activity"/>
    <property type="evidence" value="ECO:0007669"/>
    <property type="project" value="InterPro"/>
</dbReference>
<feature type="transmembrane region" description="Helical" evidence="5">
    <location>
        <begin position="358"/>
        <end position="376"/>
    </location>
</feature>
<feature type="transmembrane region" description="Helical" evidence="5">
    <location>
        <begin position="415"/>
        <end position="436"/>
    </location>
</feature>
<gene>
    <name evidence="6" type="ORF">RI129_003438</name>
</gene>
<sequence length="488" mass="54849">MEVPATVEAIPNTSKWRTFCRKLSLITVEPVIILYLFPTMLMSVSVTNLDLEKSCRVNLKYNETICDALTSRNGDIYSSEQEDMVQKLVTTMTAWKNVIKGIVPAFLLLIIGAWSDKYNRRKPVIGLPITGEFITMIGFLICTYFFYEIPMEVTGFFECVPPSITGGPSSFVMGVFSYVSAISTAESRTVRIGAAKMCTDVSMMLGSALGGIFFRILGLYGIFSLVLVLYISGFIYLVFVIKEKRLECVNKQPHISKMKVLKDFYNIKHIKPTFIVAFKRRRGNYRARIIVCLVLMLLTLGPVYGESMIVYLYARKQFQYDEIEFSILYTMTMVVQLIGTLTSLTIFSRWLKLSDTTVGIISYTGKLFSVCCLAFAQTPLVFGIGIIVGAFSTTTCITVRSLATKMVPENEIGRLNALMALLETLLPFLCGVMYTMVYRSTIDILPGAFYLIGGILWVPTMISLGWLYVQQKRDLRENANTGDVPPKM</sequence>
<feature type="transmembrane region" description="Helical" evidence="5">
    <location>
        <begin position="448"/>
        <end position="469"/>
    </location>
</feature>
<feature type="transmembrane region" description="Helical" evidence="5">
    <location>
        <begin position="326"/>
        <end position="346"/>
    </location>
</feature>
<comment type="subcellular location">
    <subcellularLocation>
        <location evidence="1">Membrane</location>
        <topology evidence="1">Multi-pass membrane protein</topology>
    </subcellularLocation>
</comment>
<feature type="transmembrane region" description="Helical" evidence="5">
    <location>
        <begin position="289"/>
        <end position="314"/>
    </location>
</feature>
<keyword evidence="2 5" id="KW-0812">Transmembrane</keyword>
<organism evidence="6 7">
    <name type="scientific">Pyrocoelia pectoralis</name>
    <dbReference type="NCBI Taxonomy" id="417401"/>
    <lineage>
        <taxon>Eukaryota</taxon>
        <taxon>Metazoa</taxon>
        <taxon>Ecdysozoa</taxon>
        <taxon>Arthropoda</taxon>
        <taxon>Hexapoda</taxon>
        <taxon>Insecta</taxon>
        <taxon>Pterygota</taxon>
        <taxon>Neoptera</taxon>
        <taxon>Endopterygota</taxon>
        <taxon>Coleoptera</taxon>
        <taxon>Polyphaga</taxon>
        <taxon>Elateriformia</taxon>
        <taxon>Elateroidea</taxon>
        <taxon>Lampyridae</taxon>
        <taxon>Lampyrinae</taxon>
        <taxon>Pyrocoelia</taxon>
    </lineage>
</organism>
<reference evidence="6 7" key="1">
    <citation type="journal article" date="2024" name="Insects">
        <title>An Improved Chromosome-Level Genome Assembly of the Firefly Pyrocoelia pectoralis.</title>
        <authorList>
            <person name="Fu X."/>
            <person name="Meyer-Rochow V.B."/>
            <person name="Ballantyne L."/>
            <person name="Zhu X."/>
        </authorList>
    </citation>
    <scope>NUCLEOTIDE SEQUENCE [LARGE SCALE GENOMIC DNA]</scope>
    <source>
        <strain evidence="6">XCY_ONT2</strain>
    </source>
</reference>
<dbReference type="InterPro" id="IPR036259">
    <property type="entry name" value="MFS_trans_sf"/>
</dbReference>
<name>A0AAN7ZUH4_9COLE</name>
<evidence type="ECO:0008006" key="8">
    <source>
        <dbReference type="Google" id="ProtNLM"/>
    </source>
</evidence>
<evidence type="ECO:0000256" key="4">
    <source>
        <dbReference type="ARBA" id="ARBA00023136"/>
    </source>
</evidence>
<feature type="transmembrane region" description="Helical" evidence="5">
    <location>
        <begin position="94"/>
        <end position="114"/>
    </location>
</feature>
<keyword evidence="4 5" id="KW-0472">Membrane</keyword>
<evidence type="ECO:0000256" key="2">
    <source>
        <dbReference type="ARBA" id="ARBA00022692"/>
    </source>
</evidence>
<evidence type="ECO:0000313" key="7">
    <source>
        <dbReference type="Proteomes" id="UP001329430"/>
    </source>
</evidence>
<evidence type="ECO:0000256" key="5">
    <source>
        <dbReference type="SAM" id="Phobius"/>
    </source>
</evidence>
<dbReference type="Proteomes" id="UP001329430">
    <property type="component" value="Chromosome 2"/>
</dbReference>
<dbReference type="EMBL" id="JAVRBK010000002">
    <property type="protein sequence ID" value="KAK5648546.1"/>
    <property type="molecule type" value="Genomic_DNA"/>
</dbReference>
<dbReference type="PANTHER" id="PTHR23507">
    <property type="entry name" value="ZGC:174356"/>
    <property type="match status" value="1"/>
</dbReference>
<feature type="transmembrane region" description="Helical" evidence="5">
    <location>
        <begin position="382"/>
        <end position="403"/>
    </location>
</feature>
<feature type="transmembrane region" description="Helical" evidence="5">
    <location>
        <begin position="222"/>
        <end position="241"/>
    </location>
</feature>
<keyword evidence="3 5" id="KW-1133">Transmembrane helix</keyword>
<accession>A0AAN7ZUH4</accession>
<comment type="caution">
    <text evidence="6">The sequence shown here is derived from an EMBL/GenBank/DDBJ whole genome shotgun (WGS) entry which is preliminary data.</text>
</comment>
<evidence type="ECO:0000256" key="1">
    <source>
        <dbReference type="ARBA" id="ARBA00004141"/>
    </source>
</evidence>
<dbReference type="Pfam" id="PF07690">
    <property type="entry name" value="MFS_1"/>
    <property type="match status" value="1"/>
</dbReference>
<dbReference type="PANTHER" id="PTHR23507:SF1">
    <property type="entry name" value="FI18259P1-RELATED"/>
    <property type="match status" value="1"/>
</dbReference>
<dbReference type="Gene3D" id="1.20.1250.20">
    <property type="entry name" value="MFS general substrate transporter like domains"/>
    <property type="match status" value="1"/>
</dbReference>
<dbReference type="InterPro" id="IPR011701">
    <property type="entry name" value="MFS"/>
</dbReference>
<feature type="transmembrane region" description="Helical" evidence="5">
    <location>
        <begin position="23"/>
        <end position="44"/>
    </location>
</feature>
<evidence type="ECO:0000256" key="3">
    <source>
        <dbReference type="ARBA" id="ARBA00022989"/>
    </source>
</evidence>
<feature type="transmembrane region" description="Helical" evidence="5">
    <location>
        <begin position="197"/>
        <end position="216"/>
    </location>
</feature>
<proteinExistence type="predicted"/>
<protein>
    <recommendedName>
        <fullName evidence="8">Solute carrier family 46 member 3</fullName>
    </recommendedName>
</protein>
<feature type="transmembrane region" description="Helical" evidence="5">
    <location>
        <begin position="126"/>
        <end position="147"/>
    </location>
</feature>
<evidence type="ECO:0000313" key="6">
    <source>
        <dbReference type="EMBL" id="KAK5648546.1"/>
    </source>
</evidence>
<dbReference type="SUPFAM" id="SSF103473">
    <property type="entry name" value="MFS general substrate transporter"/>
    <property type="match status" value="1"/>
</dbReference>
<dbReference type="GO" id="GO:0016020">
    <property type="term" value="C:membrane"/>
    <property type="evidence" value="ECO:0007669"/>
    <property type="project" value="UniProtKB-SubCell"/>
</dbReference>
<feature type="transmembrane region" description="Helical" evidence="5">
    <location>
        <begin position="167"/>
        <end position="185"/>
    </location>
</feature>
<dbReference type="AlphaFoldDB" id="A0AAN7ZUH4"/>
<keyword evidence="7" id="KW-1185">Reference proteome</keyword>